<feature type="region of interest" description="Disordered" evidence="2">
    <location>
        <begin position="877"/>
        <end position="935"/>
    </location>
</feature>
<feature type="region of interest" description="Disordered" evidence="2">
    <location>
        <begin position="189"/>
        <end position="216"/>
    </location>
</feature>
<gene>
    <name evidence="3" type="ORF">PILCRDRAFT_816355</name>
</gene>
<dbReference type="HOGENOM" id="CLU_003988_0_0_1"/>
<feature type="compositionally biased region" description="Polar residues" evidence="2">
    <location>
        <begin position="894"/>
        <end position="909"/>
    </location>
</feature>
<proteinExistence type="predicted"/>
<evidence type="ECO:0000313" key="4">
    <source>
        <dbReference type="Proteomes" id="UP000054166"/>
    </source>
</evidence>
<protein>
    <submittedName>
        <fullName evidence="3">Uncharacterized protein</fullName>
    </submittedName>
</protein>
<reference evidence="3 4" key="1">
    <citation type="submission" date="2014-04" db="EMBL/GenBank/DDBJ databases">
        <authorList>
            <consortium name="DOE Joint Genome Institute"/>
            <person name="Kuo A."/>
            <person name="Tarkka M."/>
            <person name="Buscot F."/>
            <person name="Kohler A."/>
            <person name="Nagy L.G."/>
            <person name="Floudas D."/>
            <person name="Copeland A."/>
            <person name="Barry K.W."/>
            <person name="Cichocki N."/>
            <person name="Veneault-Fourrey C."/>
            <person name="LaButti K."/>
            <person name="Lindquist E.A."/>
            <person name="Lipzen A."/>
            <person name="Lundell T."/>
            <person name="Morin E."/>
            <person name="Murat C."/>
            <person name="Sun H."/>
            <person name="Tunlid A."/>
            <person name="Henrissat B."/>
            <person name="Grigoriev I.V."/>
            <person name="Hibbett D.S."/>
            <person name="Martin F."/>
            <person name="Nordberg H.P."/>
            <person name="Cantor M.N."/>
            <person name="Hua S.X."/>
        </authorList>
    </citation>
    <scope>NUCLEOTIDE SEQUENCE [LARGE SCALE GENOMIC DNA]</scope>
    <source>
        <strain evidence="3 4">F 1598</strain>
    </source>
</reference>
<keyword evidence="1" id="KW-0175">Coiled coil</keyword>
<evidence type="ECO:0000313" key="3">
    <source>
        <dbReference type="EMBL" id="KIM86400.1"/>
    </source>
</evidence>
<feature type="coiled-coil region" evidence="1">
    <location>
        <begin position="225"/>
        <end position="266"/>
    </location>
</feature>
<evidence type="ECO:0000256" key="2">
    <source>
        <dbReference type="SAM" id="MobiDB-lite"/>
    </source>
</evidence>
<accession>A0A0C3FQJ3</accession>
<dbReference type="STRING" id="765440.A0A0C3FQJ3"/>
<dbReference type="InParanoid" id="A0A0C3FQJ3"/>
<feature type="compositionally biased region" description="Polar residues" evidence="2">
    <location>
        <begin position="996"/>
        <end position="1005"/>
    </location>
</feature>
<name>A0A0C3FQJ3_PILCF</name>
<reference evidence="4" key="2">
    <citation type="submission" date="2015-01" db="EMBL/GenBank/DDBJ databases">
        <title>Evolutionary Origins and Diversification of the Mycorrhizal Mutualists.</title>
        <authorList>
            <consortium name="DOE Joint Genome Institute"/>
            <consortium name="Mycorrhizal Genomics Consortium"/>
            <person name="Kohler A."/>
            <person name="Kuo A."/>
            <person name="Nagy L.G."/>
            <person name="Floudas D."/>
            <person name="Copeland A."/>
            <person name="Barry K.W."/>
            <person name="Cichocki N."/>
            <person name="Veneault-Fourrey C."/>
            <person name="LaButti K."/>
            <person name="Lindquist E.A."/>
            <person name="Lipzen A."/>
            <person name="Lundell T."/>
            <person name="Morin E."/>
            <person name="Murat C."/>
            <person name="Riley R."/>
            <person name="Ohm R."/>
            <person name="Sun H."/>
            <person name="Tunlid A."/>
            <person name="Henrissat B."/>
            <person name="Grigoriev I.V."/>
            <person name="Hibbett D.S."/>
            <person name="Martin F."/>
        </authorList>
    </citation>
    <scope>NUCLEOTIDE SEQUENCE [LARGE SCALE GENOMIC DNA]</scope>
    <source>
        <strain evidence="4">F 1598</strain>
    </source>
</reference>
<dbReference type="Proteomes" id="UP000054166">
    <property type="component" value="Unassembled WGS sequence"/>
</dbReference>
<dbReference type="EMBL" id="KN832982">
    <property type="protein sequence ID" value="KIM86400.1"/>
    <property type="molecule type" value="Genomic_DNA"/>
</dbReference>
<feature type="compositionally biased region" description="Acidic residues" evidence="2">
    <location>
        <begin position="1013"/>
        <end position="1026"/>
    </location>
</feature>
<dbReference type="OrthoDB" id="2592022at2759"/>
<keyword evidence="4" id="KW-1185">Reference proteome</keyword>
<sequence length="1026" mass="111979">MGAELHLRDDHPVALELKSLRKAVATFQHEAHEASVKLQKYAFNSSRSYERTRELESENSRLKEEIAVLRANPDISPHPDSLQIQELDLAHHRLIDQLSITEATLELRTNELTKTQSELLKARQDAEGAFDLASHIRAREEEGKIRERQLERKVRVAEEERRMADLVVYEYADLVRSLEGRRSILPPKVPPKPYEVQENGVETDRSKDTGTTASPAIMDSFKEGKKGLKRLLAEVSVESERLEETIAKLERDLAVVETKLEAERKTAELDRMLLAKVQAELVKLRIDDKAAARIVSRYMEFSQHSTVALTKAMDNLKMRHAATVSTFNLEIDHLQISLATDRRQTKKLKAALDDLSEDIARETYGRRREVSLRLALLLREATIAEGLQKWSRSARELFYHSVQGKGDTQASLGTCVEGAEALLQTLNGDSSLEMDANGSVARIMAAQNAVATFVEELHAETGKRMELERQRGHGFFSDTPAPTTHATPANTDAPRGDSAKGATEPVPANTNAPRGNSAKGATEPVPVADTPALSRLTETTSVHSSIGGAPLPANQASVSTALPSQPSFATVVNGLSKVVVPAIATHTLPPKLPNEHTAIDGCKPEPGEGSDSLAILDQVKAATGESKYVEDSTTNLSVVSADTAHQPACLSSQEANFDHAELQPVIEPCSNPSPASAPSISFPASSQSKYSNIIAHGVALPISLETSTPPPSTPHPLISDLNQVRHRYDDLQWAFRDCHLTLKDLKNSISSFSPGTETLAILQTAIQRLDDFNEDARVELEIRITDEELSTRGYQTLLNVPGAIPNDTDQVKVENRIKAFVDGTEKTVAKTTEQLRRKLDDLQHDIASIKKALHDLPNLELQQSSTSQTTGWSSWTNILGPPRATSPVPPTFGTIMTSPRLRQSSSFTQSHDSRSSSVESSPARSDPFAGLDLRIPMPSHPTNYLGVGHSPLASRPGPRPRTISAMYTLGLGSKGTSLAVNSPQSATSALSRSAILTNWSDQPQEVTMPDGETGTEAEGELQTDVE</sequence>
<feature type="compositionally biased region" description="Low complexity" evidence="2">
    <location>
        <begin position="915"/>
        <end position="927"/>
    </location>
</feature>
<feature type="region of interest" description="Disordered" evidence="2">
    <location>
        <begin position="996"/>
        <end position="1026"/>
    </location>
</feature>
<feature type="compositionally biased region" description="Low complexity" evidence="2">
    <location>
        <begin position="479"/>
        <end position="493"/>
    </location>
</feature>
<evidence type="ECO:0000256" key="1">
    <source>
        <dbReference type="SAM" id="Coils"/>
    </source>
</evidence>
<organism evidence="3 4">
    <name type="scientific">Piloderma croceum (strain F 1598)</name>
    <dbReference type="NCBI Taxonomy" id="765440"/>
    <lineage>
        <taxon>Eukaryota</taxon>
        <taxon>Fungi</taxon>
        <taxon>Dikarya</taxon>
        <taxon>Basidiomycota</taxon>
        <taxon>Agaricomycotina</taxon>
        <taxon>Agaricomycetes</taxon>
        <taxon>Agaricomycetidae</taxon>
        <taxon>Atheliales</taxon>
        <taxon>Atheliaceae</taxon>
        <taxon>Piloderma</taxon>
    </lineage>
</organism>
<dbReference type="AlphaFoldDB" id="A0A0C3FQJ3"/>
<feature type="region of interest" description="Disordered" evidence="2">
    <location>
        <begin position="473"/>
        <end position="526"/>
    </location>
</feature>